<organism evidence="1 2">
    <name type="scientific">Sphingomonas canadensis</name>
    <dbReference type="NCBI Taxonomy" id="1219257"/>
    <lineage>
        <taxon>Bacteria</taxon>
        <taxon>Pseudomonadati</taxon>
        <taxon>Pseudomonadota</taxon>
        <taxon>Alphaproteobacteria</taxon>
        <taxon>Sphingomonadales</taxon>
        <taxon>Sphingomonadaceae</taxon>
        <taxon>Sphingomonas</taxon>
    </lineage>
</organism>
<name>A0ABW3H921_9SPHN</name>
<dbReference type="Proteomes" id="UP001596977">
    <property type="component" value="Unassembled WGS sequence"/>
</dbReference>
<evidence type="ECO:0000313" key="2">
    <source>
        <dbReference type="Proteomes" id="UP001596977"/>
    </source>
</evidence>
<gene>
    <name evidence="1" type="ORF">ACFQ1E_05590</name>
</gene>
<protein>
    <submittedName>
        <fullName evidence="1">Uncharacterized protein</fullName>
    </submittedName>
</protein>
<proteinExistence type="predicted"/>
<sequence length="148" mass="14845">MKVPPLAVGAGAGLLLALLLAPATGGALGDLSRARADRAKAAADAAVPAGPQPALVAPGLVTGEAAALVARVRARAKDGGVLVEEAAELPVQGALARVRLRLSGPEKAVLALADSLEREPPLVRLAAWRIDPIEGGLRLTAEAVAVRQ</sequence>
<dbReference type="RefSeq" id="WP_264943393.1">
    <property type="nucleotide sequence ID" value="NZ_JAPDRA010000002.1"/>
</dbReference>
<evidence type="ECO:0000313" key="1">
    <source>
        <dbReference type="EMBL" id="MFD0945804.1"/>
    </source>
</evidence>
<comment type="caution">
    <text evidence="1">The sequence shown here is derived from an EMBL/GenBank/DDBJ whole genome shotgun (WGS) entry which is preliminary data.</text>
</comment>
<accession>A0ABW3H921</accession>
<keyword evidence="2" id="KW-1185">Reference proteome</keyword>
<dbReference type="EMBL" id="JBHTJG010000002">
    <property type="protein sequence ID" value="MFD0945804.1"/>
    <property type="molecule type" value="Genomic_DNA"/>
</dbReference>
<reference evidence="2" key="1">
    <citation type="journal article" date="2019" name="Int. J. Syst. Evol. Microbiol.">
        <title>The Global Catalogue of Microorganisms (GCM) 10K type strain sequencing project: providing services to taxonomists for standard genome sequencing and annotation.</title>
        <authorList>
            <consortium name="The Broad Institute Genomics Platform"/>
            <consortium name="The Broad Institute Genome Sequencing Center for Infectious Disease"/>
            <person name="Wu L."/>
            <person name="Ma J."/>
        </authorList>
    </citation>
    <scope>NUCLEOTIDE SEQUENCE [LARGE SCALE GENOMIC DNA]</scope>
    <source>
        <strain evidence="2">CCUG 62982</strain>
    </source>
</reference>